<reference evidence="1 2" key="1">
    <citation type="submission" date="2017-12" db="EMBL/GenBank/DDBJ databases">
        <authorList>
            <person name="Paulsen S."/>
            <person name="Gram L.K."/>
        </authorList>
    </citation>
    <scope>NUCLEOTIDE SEQUENCE [LARGE SCALE GENOMIC DNA]</scope>
    <source>
        <strain evidence="1 2">S2897</strain>
    </source>
</reference>
<evidence type="ECO:0000313" key="1">
    <source>
        <dbReference type="EMBL" id="TMP87884.1"/>
    </source>
</evidence>
<dbReference type="RefSeq" id="WP_138547693.1">
    <property type="nucleotide sequence ID" value="NZ_PNCG01000004.1"/>
</dbReference>
<accession>A0A5S3Z6K6</accession>
<gene>
    <name evidence="1" type="ORF">CWC05_06230</name>
</gene>
<proteinExistence type="predicted"/>
<sequence length="277" mass="31032">MTLQLADYEINIRSFHPEKTFGWSGLMFEGDNRGFSLKPSGVKPITSRIWHRLSLSTSEGKILTNDTVSDPSKAPWEKAKRVYNGELAPKGRIFLKSRAFPNKHIYQYRMEGQYGGVNHAMPGSPEIQEALDFSYVPTLNVKYKIVIDIDRRNGHMDIVTYITGDGFPNCEAFIVGPGGQAVSLGVHVRKGAAPVSLSLNADYPMIASAIRLPLNNNGSFKGTVGDELLRRTNKQPKLKFQKITDWNYRFISIPANSGHCMLLEKASLKYYFDGLLK</sequence>
<name>A0A5S3Z6K6_9GAMM</name>
<dbReference type="EMBL" id="PNCG01000004">
    <property type="protein sequence ID" value="TMP87884.1"/>
    <property type="molecule type" value="Genomic_DNA"/>
</dbReference>
<comment type="caution">
    <text evidence="1">The sequence shown here is derived from an EMBL/GenBank/DDBJ whole genome shotgun (WGS) entry which is preliminary data.</text>
</comment>
<dbReference type="Proteomes" id="UP000305874">
    <property type="component" value="Unassembled WGS sequence"/>
</dbReference>
<evidence type="ECO:0000313" key="2">
    <source>
        <dbReference type="Proteomes" id="UP000305874"/>
    </source>
</evidence>
<dbReference type="AlphaFoldDB" id="A0A5S3Z6K6"/>
<organism evidence="1 2">
    <name type="scientific">Pseudoalteromonas ruthenica</name>
    <dbReference type="NCBI Taxonomy" id="151081"/>
    <lineage>
        <taxon>Bacteria</taxon>
        <taxon>Pseudomonadati</taxon>
        <taxon>Pseudomonadota</taxon>
        <taxon>Gammaproteobacteria</taxon>
        <taxon>Alteromonadales</taxon>
        <taxon>Pseudoalteromonadaceae</taxon>
        <taxon>Pseudoalteromonas</taxon>
    </lineage>
</organism>
<protein>
    <submittedName>
        <fullName evidence="1">Uncharacterized protein</fullName>
    </submittedName>
</protein>
<reference evidence="2" key="2">
    <citation type="submission" date="2019-06" db="EMBL/GenBank/DDBJ databases">
        <title>Co-occurence of chitin degradation, pigmentation and bioactivity in marine Pseudoalteromonas.</title>
        <authorList>
            <person name="Sonnenschein E.C."/>
            <person name="Bech P.K."/>
        </authorList>
    </citation>
    <scope>NUCLEOTIDE SEQUENCE [LARGE SCALE GENOMIC DNA]</scope>
    <source>
        <strain evidence="2">S2897</strain>
    </source>
</reference>